<dbReference type="Pfam" id="PF13403">
    <property type="entry name" value="Hint_2"/>
    <property type="match status" value="1"/>
</dbReference>
<dbReference type="Proteomes" id="UP000231516">
    <property type="component" value="Unassembled WGS sequence"/>
</dbReference>
<dbReference type="GO" id="GO:0016539">
    <property type="term" value="P:intein-mediated protein splicing"/>
    <property type="evidence" value="ECO:0007669"/>
    <property type="project" value="InterPro"/>
</dbReference>
<dbReference type="RefSeq" id="WP_165775644.1">
    <property type="nucleotide sequence ID" value="NZ_MDGM01000007.1"/>
</dbReference>
<sequence>MATYTITGYDLSDFTGTIATDNTTTPNNGIGSSTTFNGDGSSIDVVVEDDDLNLEDAYLETGNLQELAQAVTLNGTTYNVGASIELEYTLTTDDVPPITFYIIRFGTGTSNSGENSMVITSEPLTPGQTYNFVAGDDGQSVPYETICFARDTRIKTPNGGRAIQDLKPGQSVINLDGEACKIKWINSRKISPAEMALKPRLRPVRIRKGALGDGRPKQDLIVSQQHRIYLRDWRAQTHLGTDGYLVPAKALINDHSITLEPVDQGVEYFHFMCDEHQIVMSNRQPSESFLPGKHALNTLEKDAYNELLELFPELNEFNNSRARAATTCITPTEFAALNKL</sequence>
<evidence type="ECO:0000313" key="2">
    <source>
        <dbReference type="EMBL" id="PIB25889.1"/>
    </source>
</evidence>
<dbReference type="Gene3D" id="2.170.16.10">
    <property type="entry name" value="Hedgehog/Intein (Hint) domain"/>
    <property type="match status" value="1"/>
</dbReference>
<dbReference type="InterPro" id="IPR028992">
    <property type="entry name" value="Hedgehog/Intein_dom"/>
</dbReference>
<dbReference type="AlphaFoldDB" id="A0A2G5K9Q0"/>
<evidence type="ECO:0000313" key="3">
    <source>
        <dbReference type="Proteomes" id="UP000231516"/>
    </source>
</evidence>
<keyword evidence="3" id="KW-1185">Reference proteome</keyword>
<reference evidence="2 3" key="1">
    <citation type="submission" date="2016-08" db="EMBL/GenBank/DDBJ databases">
        <title>Draft genome of Amylibacter sp. strain 4G11.</title>
        <authorList>
            <person name="Wong S.-K."/>
            <person name="Hamasaki K."/>
            <person name="Yoshizawa S."/>
        </authorList>
    </citation>
    <scope>NUCLEOTIDE SEQUENCE [LARGE SCALE GENOMIC DNA]</scope>
    <source>
        <strain evidence="2 3">4G11</strain>
    </source>
</reference>
<organism evidence="2 3">
    <name type="scientific">Paramylibacter kogurei</name>
    <dbReference type="NCBI Taxonomy" id="1889778"/>
    <lineage>
        <taxon>Bacteria</taxon>
        <taxon>Pseudomonadati</taxon>
        <taxon>Pseudomonadota</taxon>
        <taxon>Alphaproteobacteria</taxon>
        <taxon>Rhodobacterales</taxon>
        <taxon>Paracoccaceae</taxon>
        <taxon>Paramylibacter</taxon>
    </lineage>
</organism>
<feature type="domain" description="Hedgehog/Intein (Hint)" evidence="1">
    <location>
        <begin position="146"/>
        <end position="292"/>
    </location>
</feature>
<protein>
    <recommendedName>
        <fullName evidence="1">Hedgehog/Intein (Hint) domain-containing protein</fullName>
    </recommendedName>
</protein>
<proteinExistence type="predicted"/>
<dbReference type="InterPro" id="IPR006141">
    <property type="entry name" value="Intein_N"/>
</dbReference>
<dbReference type="EMBL" id="MDGM01000007">
    <property type="protein sequence ID" value="PIB25889.1"/>
    <property type="molecule type" value="Genomic_DNA"/>
</dbReference>
<evidence type="ECO:0000259" key="1">
    <source>
        <dbReference type="Pfam" id="PF13403"/>
    </source>
</evidence>
<accession>A0A2G5K9Q0</accession>
<name>A0A2G5K9Q0_9RHOB</name>
<dbReference type="PROSITE" id="PS50817">
    <property type="entry name" value="INTEIN_N_TER"/>
    <property type="match status" value="1"/>
</dbReference>
<dbReference type="InterPro" id="IPR036844">
    <property type="entry name" value="Hint_dom_sf"/>
</dbReference>
<dbReference type="SUPFAM" id="SSF51294">
    <property type="entry name" value="Hedgehog/intein (Hint) domain"/>
    <property type="match status" value="1"/>
</dbReference>
<gene>
    <name evidence="2" type="ORF">BFP76_12890</name>
</gene>
<comment type="caution">
    <text evidence="2">The sequence shown here is derived from an EMBL/GenBank/DDBJ whole genome shotgun (WGS) entry which is preliminary data.</text>
</comment>